<reference evidence="2 3" key="1">
    <citation type="submission" date="2014-08" db="EMBL/GenBank/DDBJ databases">
        <authorList>
            <person name="Moulin Lionel"/>
        </authorList>
    </citation>
    <scope>NUCLEOTIDE SEQUENCE [LARGE SCALE GENOMIC DNA]</scope>
</reference>
<evidence type="ECO:0000313" key="2">
    <source>
        <dbReference type="EMBL" id="CDX50479.1"/>
    </source>
</evidence>
<dbReference type="AlphaFoldDB" id="A0A090FVR4"/>
<protein>
    <recommendedName>
        <fullName evidence="1">Transposase IS4-like domain-containing protein</fullName>
    </recommendedName>
</protein>
<dbReference type="GO" id="GO:0003677">
    <property type="term" value="F:DNA binding"/>
    <property type="evidence" value="ECO:0007669"/>
    <property type="project" value="InterPro"/>
</dbReference>
<dbReference type="InterPro" id="IPR002559">
    <property type="entry name" value="Transposase_11"/>
</dbReference>
<evidence type="ECO:0000259" key="1">
    <source>
        <dbReference type="Pfam" id="PF01609"/>
    </source>
</evidence>
<dbReference type="Pfam" id="PF01609">
    <property type="entry name" value="DDE_Tnp_1"/>
    <property type="match status" value="1"/>
</dbReference>
<dbReference type="GO" id="GO:0004803">
    <property type="term" value="F:transposase activity"/>
    <property type="evidence" value="ECO:0007669"/>
    <property type="project" value="InterPro"/>
</dbReference>
<organism evidence="2 3">
    <name type="scientific">Mesorhizobium plurifarium</name>
    <dbReference type="NCBI Taxonomy" id="69974"/>
    <lineage>
        <taxon>Bacteria</taxon>
        <taxon>Pseudomonadati</taxon>
        <taxon>Pseudomonadota</taxon>
        <taxon>Alphaproteobacteria</taxon>
        <taxon>Hyphomicrobiales</taxon>
        <taxon>Phyllobacteriaceae</taxon>
        <taxon>Mesorhizobium</taxon>
    </lineage>
</organism>
<dbReference type="Proteomes" id="UP000046122">
    <property type="component" value="Unassembled WGS sequence"/>
</dbReference>
<feature type="domain" description="Transposase IS4-like" evidence="1">
    <location>
        <begin position="2"/>
        <end position="42"/>
    </location>
</feature>
<proteinExistence type="predicted"/>
<dbReference type="EMBL" id="CCNE01000004">
    <property type="protein sequence ID" value="CDX50479.1"/>
    <property type="molecule type" value="Genomic_DNA"/>
</dbReference>
<dbReference type="GO" id="GO:0006313">
    <property type="term" value="P:DNA transposition"/>
    <property type="evidence" value="ECO:0007669"/>
    <property type="project" value="InterPro"/>
</dbReference>
<name>A0A090FVR4_MESPL</name>
<sequence>MRAAVERPFAVFKEHYGMRRVRFFNLAANRTQCMLAACAYNLRTMVGALHPPRERRA</sequence>
<evidence type="ECO:0000313" key="3">
    <source>
        <dbReference type="Proteomes" id="UP000046122"/>
    </source>
</evidence>
<gene>
    <name evidence="2" type="ORF">MPL3365_120219</name>
</gene>
<accession>A0A090FVR4</accession>